<evidence type="ECO:0000259" key="2">
    <source>
        <dbReference type="Pfam" id="PF01571"/>
    </source>
</evidence>
<feature type="binding site" evidence="1">
    <location>
        <position position="208"/>
    </location>
    <ligand>
        <name>substrate</name>
    </ligand>
</feature>
<dbReference type="SUPFAM" id="SSF101790">
    <property type="entry name" value="Aminomethyltransferase beta-barrel domain"/>
    <property type="match status" value="1"/>
</dbReference>
<organism evidence="4 5">
    <name type="scientific">Palleronia pontilimi</name>
    <dbReference type="NCBI Taxonomy" id="1964209"/>
    <lineage>
        <taxon>Bacteria</taxon>
        <taxon>Pseudomonadati</taxon>
        <taxon>Pseudomonadota</taxon>
        <taxon>Alphaproteobacteria</taxon>
        <taxon>Rhodobacterales</taxon>
        <taxon>Roseobacteraceae</taxon>
        <taxon>Palleronia</taxon>
    </lineage>
</organism>
<sequence>MAHELEFAQFSFGTQVRKSPYSDAALRWGAKGFSVYNHMYIPRDFGDPAQNFWNLVNDAILCDVSVERQVEIKGPDAAKFTQYLSCRDLSKTEVGQCKYILITDQHGGIINDPILLKLAEDHFWLSIADSDVLLWARGLAVNSGMDVEISEPDVSPLQLQGPKSRDVLRAAFGEGPPDLKYYRFMEYDWDGVPLIISRTGWSSELGYEIFLRDSSAGDRLWEHLMKVGAPLGLKPGHTSSIRRIEAGMLSYHADMNLANNPYELGLGRLVDLDMEADFVSKDALRRISEKGVKQKLVGVEIEGEPFVGSNDFFWPILADGKQVGTVTSAIYSPRLEKNIALAMIASDQAEPGTELTVDKLSETRACTVVPIPFFDPKKSLAAAS</sequence>
<dbReference type="RefSeq" id="WP_198915728.1">
    <property type="nucleotide sequence ID" value="NZ_JAEKPD010000007.1"/>
</dbReference>
<dbReference type="Pfam" id="PF01571">
    <property type="entry name" value="GCV_T"/>
    <property type="match status" value="1"/>
</dbReference>
<gene>
    <name evidence="4" type="ORF">ILP92_07310</name>
</gene>
<evidence type="ECO:0000259" key="3">
    <source>
        <dbReference type="Pfam" id="PF08669"/>
    </source>
</evidence>
<evidence type="ECO:0000313" key="5">
    <source>
        <dbReference type="Proteomes" id="UP000642488"/>
    </source>
</evidence>
<reference evidence="4" key="1">
    <citation type="submission" date="2020-12" db="EMBL/GenBank/DDBJ databases">
        <title>Bacterial taxonomy.</title>
        <authorList>
            <person name="Pan X."/>
        </authorList>
    </citation>
    <scope>NUCLEOTIDE SEQUENCE</scope>
    <source>
        <strain evidence="4">KCTC 52957</strain>
    </source>
</reference>
<dbReference type="InterPro" id="IPR006222">
    <property type="entry name" value="GCVT_N"/>
</dbReference>
<dbReference type="Proteomes" id="UP000642488">
    <property type="component" value="Unassembled WGS sequence"/>
</dbReference>
<dbReference type="PANTHER" id="PTHR43757:SF2">
    <property type="entry name" value="AMINOMETHYLTRANSFERASE, MITOCHONDRIAL"/>
    <property type="match status" value="1"/>
</dbReference>
<dbReference type="Pfam" id="PF08669">
    <property type="entry name" value="GCV_T_C"/>
    <property type="match status" value="1"/>
</dbReference>
<proteinExistence type="predicted"/>
<dbReference type="AlphaFoldDB" id="A0A934I8Y2"/>
<keyword evidence="5" id="KW-1185">Reference proteome</keyword>
<feature type="domain" description="Aminomethyltransferase C-terminal" evidence="3">
    <location>
        <begin position="295"/>
        <end position="375"/>
    </location>
</feature>
<feature type="domain" description="GCVT N-terminal" evidence="2">
    <location>
        <begin position="24"/>
        <end position="273"/>
    </location>
</feature>
<evidence type="ECO:0000313" key="4">
    <source>
        <dbReference type="EMBL" id="MBJ3762548.1"/>
    </source>
</evidence>
<dbReference type="SUPFAM" id="SSF103025">
    <property type="entry name" value="Folate-binding domain"/>
    <property type="match status" value="1"/>
</dbReference>
<dbReference type="Gene3D" id="3.30.1360.120">
    <property type="entry name" value="Probable tRNA modification gtpase trme, domain 1"/>
    <property type="match status" value="1"/>
</dbReference>
<dbReference type="InterPro" id="IPR013977">
    <property type="entry name" value="GcvT_C"/>
</dbReference>
<comment type="caution">
    <text evidence="4">The sequence shown here is derived from an EMBL/GenBank/DDBJ whole genome shotgun (WGS) entry which is preliminary data.</text>
</comment>
<dbReference type="PANTHER" id="PTHR43757">
    <property type="entry name" value="AMINOMETHYLTRANSFERASE"/>
    <property type="match status" value="1"/>
</dbReference>
<accession>A0A934I8Y2</accession>
<dbReference type="InterPro" id="IPR028896">
    <property type="entry name" value="GcvT/YgfZ/DmdA"/>
</dbReference>
<dbReference type="PIRSF" id="PIRSF006487">
    <property type="entry name" value="GcvT"/>
    <property type="match status" value="1"/>
</dbReference>
<name>A0A934I8Y2_9RHOB</name>
<evidence type="ECO:0000256" key="1">
    <source>
        <dbReference type="PIRSR" id="PIRSR006487-1"/>
    </source>
</evidence>
<protein>
    <submittedName>
        <fullName evidence="4">Glycine cleavage system protein T</fullName>
    </submittedName>
</protein>
<dbReference type="InterPro" id="IPR029043">
    <property type="entry name" value="GcvT/YgfZ_C"/>
</dbReference>
<dbReference type="EMBL" id="JAEKPD010000007">
    <property type="protein sequence ID" value="MBJ3762548.1"/>
    <property type="molecule type" value="Genomic_DNA"/>
</dbReference>
<dbReference type="InterPro" id="IPR027266">
    <property type="entry name" value="TrmE/GcvT-like"/>
</dbReference>